<feature type="transmembrane region" description="Helical" evidence="1">
    <location>
        <begin position="112"/>
        <end position="135"/>
    </location>
</feature>
<feature type="transmembrane region" description="Helical" evidence="1">
    <location>
        <begin position="83"/>
        <end position="105"/>
    </location>
</feature>
<dbReference type="HOGENOM" id="CLU_044614_3_1_1"/>
<feature type="transmembrane region" description="Helical" evidence="1">
    <location>
        <begin position="147"/>
        <end position="170"/>
    </location>
</feature>
<dbReference type="OMA" id="YQVMEIM"/>
<sequence length="320" mass="35068">MALSELQYTFVQLFCAVFVWGMYTTLMMVLALVLALGSRSLTKPRLAMFGVGVLMYLVASCHTSIVFSGFISGPNNRDNAKLLQSTIILAQIQFILYDIVLIWRVWVIWGHLWWAIAPQIVSLIVSCGLTFQVAAAVTSPNARVFPVASAALTLANTILSTLLIVCRLEYMQYRIRKVASGVAATSSGQRYTGIVMMFVESGAIVTAAQIISFILQQINSPALHVVLNMLPQILGLFPTSIILLVHLDMVPGSRESQRYAQTFTSHSLRWATATGRSTTSAPITWNTGSATAQGSRLEFKQFAGEELEDPLPDDDNLSRG</sequence>
<evidence type="ECO:0000313" key="2">
    <source>
        <dbReference type="EMBL" id="EIN03512.1"/>
    </source>
</evidence>
<dbReference type="EMBL" id="JH687562">
    <property type="protein sequence ID" value="EIN03512.1"/>
    <property type="molecule type" value="Genomic_DNA"/>
</dbReference>
<protein>
    <submittedName>
        <fullName evidence="2">Uncharacterized protein</fullName>
    </submittedName>
</protein>
<proteinExistence type="predicted"/>
<organism evidence="2 3">
    <name type="scientific">Punctularia strigosozonata (strain HHB-11173)</name>
    <name type="common">White-rot fungus</name>
    <dbReference type="NCBI Taxonomy" id="741275"/>
    <lineage>
        <taxon>Eukaryota</taxon>
        <taxon>Fungi</taxon>
        <taxon>Dikarya</taxon>
        <taxon>Basidiomycota</taxon>
        <taxon>Agaricomycotina</taxon>
        <taxon>Agaricomycetes</taxon>
        <taxon>Corticiales</taxon>
        <taxon>Punctulariaceae</taxon>
        <taxon>Punctularia</taxon>
    </lineage>
</organism>
<dbReference type="AlphaFoldDB" id="R7S142"/>
<dbReference type="Proteomes" id="UP000054196">
    <property type="component" value="Unassembled WGS sequence"/>
</dbReference>
<accession>R7S142</accession>
<dbReference type="RefSeq" id="XP_007389284.1">
    <property type="nucleotide sequence ID" value="XM_007389222.1"/>
</dbReference>
<keyword evidence="1" id="KW-0812">Transmembrane</keyword>
<keyword evidence="3" id="KW-1185">Reference proteome</keyword>
<feature type="transmembrane region" description="Helical" evidence="1">
    <location>
        <begin position="191"/>
        <end position="215"/>
    </location>
</feature>
<feature type="transmembrane region" description="Helical" evidence="1">
    <location>
        <begin position="6"/>
        <end position="34"/>
    </location>
</feature>
<dbReference type="GeneID" id="18880332"/>
<evidence type="ECO:0000256" key="1">
    <source>
        <dbReference type="SAM" id="Phobius"/>
    </source>
</evidence>
<reference evidence="3" key="1">
    <citation type="journal article" date="2012" name="Science">
        <title>The Paleozoic origin of enzymatic lignin decomposition reconstructed from 31 fungal genomes.</title>
        <authorList>
            <person name="Floudas D."/>
            <person name="Binder M."/>
            <person name="Riley R."/>
            <person name="Barry K."/>
            <person name="Blanchette R.A."/>
            <person name="Henrissat B."/>
            <person name="Martinez A.T."/>
            <person name="Otillar R."/>
            <person name="Spatafora J.W."/>
            <person name="Yadav J.S."/>
            <person name="Aerts A."/>
            <person name="Benoit I."/>
            <person name="Boyd A."/>
            <person name="Carlson A."/>
            <person name="Copeland A."/>
            <person name="Coutinho P.M."/>
            <person name="de Vries R.P."/>
            <person name="Ferreira P."/>
            <person name="Findley K."/>
            <person name="Foster B."/>
            <person name="Gaskell J."/>
            <person name="Glotzer D."/>
            <person name="Gorecki P."/>
            <person name="Heitman J."/>
            <person name="Hesse C."/>
            <person name="Hori C."/>
            <person name="Igarashi K."/>
            <person name="Jurgens J.A."/>
            <person name="Kallen N."/>
            <person name="Kersten P."/>
            <person name="Kohler A."/>
            <person name="Kuees U."/>
            <person name="Kumar T.K.A."/>
            <person name="Kuo A."/>
            <person name="LaButti K."/>
            <person name="Larrondo L.F."/>
            <person name="Lindquist E."/>
            <person name="Ling A."/>
            <person name="Lombard V."/>
            <person name="Lucas S."/>
            <person name="Lundell T."/>
            <person name="Martin R."/>
            <person name="McLaughlin D.J."/>
            <person name="Morgenstern I."/>
            <person name="Morin E."/>
            <person name="Murat C."/>
            <person name="Nagy L.G."/>
            <person name="Nolan M."/>
            <person name="Ohm R.A."/>
            <person name="Patyshakuliyeva A."/>
            <person name="Rokas A."/>
            <person name="Ruiz-Duenas F.J."/>
            <person name="Sabat G."/>
            <person name="Salamov A."/>
            <person name="Samejima M."/>
            <person name="Schmutz J."/>
            <person name="Slot J.C."/>
            <person name="St John F."/>
            <person name="Stenlid J."/>
            <person name="Sun H."/>
            <person name="Sun S."/>
            <person name="Syed K."/>
            <person name="Tsang A."/>
            <person name="Wiebenga A."/>
            <person name="Young D."/>
            <person name="Pisabarro A."/>
            <person name="Eastwood D.C."/>
            <person name="Martin F."/>
            <person name="Cullen D."/>
            <person name="Grigoriev I.V."/>
            <person name="Hibbett D.S."/>
        </authorList>
    </citation>
    <scope>NUCLEOTIDE SEQUENCE [LARGE SCALE GENOMIC DNA]</scope>
    <source>
        <strain evidence="3">HHB-11173 SS5</strain>
    </source>
</reference>
<evidence type="ECO:0000313" key="3">
    <source>
        <dbReference type="Proteomes" id="UP000054196"/>
    </source>
</evidence>
<feature type="transmembrane region" description="Helical" evidence="1">
    <location>
        <begin position="46"/>
        <end position="71"/>
    </location>
</feature>
<feature type="transmembrane region" description="Helical" evidence="1">
    <location>
        <begin position="221"/>
        <end position="245"/>
    </location>
</feature>
<keyword evidence="1" id="KW-0472">Membrane</keyword>
<name>R7S142_PUNST</name>
<keyword evidence="1" id="KW-1133">Transmembrane helix</keyword>
<dbReference type="eggNOG" id="ENOG502RR9P">
    <property type="taxonomic scope" value="Eukaryota"/>
</dbReference>
<dbReference type="KEGG" id="psq:PUNSTDRAFT_139506"/>
<dbReference type="OrthoDB" id="3250682at2759"/>
<gene>
    <name evidence="2" type="ORF">PUNSTDRAFT_139506</name>
</gene>